<feature type="signal peptide" evidence="1">
    <location>
        <begin position="1"/>
        <end position="23"/>
    </location>
</feature>
<dbReference type="HOGENOM" id="CLU_1686790_0_0_1"/>
<feature type="chain" id="PRO_5002225477" evidence="1">
    <location>
        <begin position="24"/>
        <end position="156"/>
    </location>
</feature>
<dbReference type="EMBL" id="KN834764">
    <property type="protein sequence ID" value="KIK63287.1"/>
    <property type="molecule type" value="Genomic_DNA"/>
</dbReference>
<name>A0A0D0CUP2_9AGAR</name>
<evidence type="ECO:0000313" key="3">
    <source>
        <dbReference type="Proteomes" id="UP000053593"/>
    </source>
</evidence>
<proteinExistence type="predicted"/>
<keyword evidence="3" id="KW-1185">Reference proteome</keyword>
<dbReference type="OrthoDB" id="10667007at2759"/>
<protein>
    <submittedName>
        <fullName evidence="2">Uncharacterized protein</fullName>
    </submittedName>
</protein>
<dbReference type="AlphaFoldDB" id="A0A0D0CUP2"/>
<organism evidence="2 3">
    <name type="scientific">Collybiopsis luxurians FD-317 M1</name>
    <dbReference type="NCBI Taxonomy" id="944289"/>
    <lineage>
        <taxon>Eukaryota</taxon>
        <taxon>Fungi</taxon>
        <taxon>Dikarya</taxon>
        <taxon>Basidiomycota</taxon>
        <taxon>Agaricomycotina</taxon>
        <taxon>Agaricomycetes</taxon>
        <taxon>Agaricomycetidae</taxon>
        <taxon>Agaricales</taxon>
        <taxon>Marasmiineae</taxon>
        <taxon>Omphalotaceae</taxon>
        <taxon>Collybiopsis</taxon>
        <taxon>Collybiopsis luxurians</taxon>
    </lineage>
</organism>
<dbReference type="Proteomes" id="UP000053593">
    <property type="component" value="Unassembled WGS sequence"/>
</dbReference>
<gene>
    <name evidence="2" type="ORF">GYMLUDRAFT_40992</name>
</gene>
<sequence>MLLISRLITLCFILGSFLTVAVPLSDRADAESKRPGGNSRLLLKLLTEYKAHPDQNGPALTMGAHGFAFLIDEELHKSVFYFAWDSRHSGRPSRGKSLDLGCFVYFRNQDEMKNTWLQIKALKPDSKHEFVEEVLDVLQKGGHISSKPKIDQKLLD</sequence>
<evidence type="ECO:0000256" key="1">
    <source>
        <dbReference type="SAM" id="SignalP"/>
    </source>
</evidence>
<evidence type="ECO:0000313" key="2">
    <source>
        <dbReference type="EMBL" id="KIK63287.1"/>
    </source>
</evidence>
<keyword evidence="1" id="KW-0732">Signal</keyword>
<accession>A0A0D0CUP2</accession>
<reference evidence="2 3" key="1">
    <citation type="submission" date="2014-04" db="EMBL/GenBank/DDBJ databases">
        <title>Evolutionary Origins and Diversification of the Mycorrhizal Mutualists.</title>
        <authorList>
            <consortium name="DOE Joint Genome Institute"/>
            <consortium name="Mycorrhizal Genomics Consortium"/>
            <person name="Kohler A."/>
            <person name="Kuo A."/>
            <person name="Nagy L.G."/>
            <person name="Floudas D."/>
            <person name="Copeland A."/>
            <person name="Barry K.W."/>
            <person name="Cichocki N."/>
            <person name="Veneault-Fourrey C."/>
            <person name="LaButti K."/>
            <person name="Lindquist E.A."/>
            <person name="Lipzen A."/>
            <person name="Lundell T."/>
            <person name="Morin E."/>
            <person name="Murat C."/>
            <person name="Riley R."/>
            <person name="Ohm R."/>
            <person name="Sun H."/>
            <person name="Tunlid A."/>
            <person name="Henrissat B."/>
            <person name="Grigoriev I.V."/>
            <person name="Hibbett D.S."/>
            <person name="Martin F."/>
        </authorList>
    </citation>
    <scope>NUCLEOTIDE SEQUENCE [LARGE SCALE GENOMIC DNA]</scope>
    <source>
        <strain evidence="2 3">FD-317 M1</strain>
    </source>
</reference>